<protein>
    <submittedName>
        <fullName evidence="2">Transcriptional repressor</fullName>
    </submittedName>
</protein>
<dbReference type="GO" id="GO:0003700">
    <property type="term" value="F:DNA-binding transcription factor activity"/>
    <property type="evidence" value="ECO:0007669"/>
    <property type="project" value="InterPro"/>
</dbReference>
<sequence>MAGPNPTRQGVALLQSPIAGPHEHVSAEEHHQNATQAKVGGSPATVYNTLNQFSDAALLRDVTFDASHANFETTYGCCRPLLEHGQRVIDVAASALAAERDPSCRSRLGDKTRSQDVPTQPDGKLGAAKASSRAGMPARCCVS</sequence>
<accession>A0A6G4WEW0</accession>
<dbReference type="AlphaFoldDB" id="A0A6G4WEW0"/>
<name>A0A6G4WEW0_9HYPH</name>
<dbReference type="InterPro" id="IPR036388">
    <property type="entry name" value="WH-like_DNA-bd_sf"/>
</dbReference>
<proteinExistence type="predicted"/>
<evidence type="ECO:0000313" key="3">
    <source>
        <dbReference type="Proteomes" id="UP001642900"/>
    </source>
</evidence>
<evidence type="ECO:0000256" key="1">
    <source>
        <dbReference type="SAM" id="MobiDB-lite"/>
    </source>
</evidence>
<dbReference type="SUPFAM" id="SSF46785">
    <property type="entry name" value="Winged helix' DNA-binding domain"/>
    <property type="match status" value="1"/>
</dbReference>
<dbReference type="Pfam" id="PF01475">
    <property type="entry name" value="FUR"/>
    <property type="match status" value="1"/>
</dbReference>
<dbReference type="Proteomes" id="UP001642900">
    <property type="component" value="Unassembled WGS sequence"/>
</dbReference>
<reference evidence="2 3" key="1">
    <citation type="submission" date="2020-02" db="EMBL/GenBank/DDBJ databases">
        <title>Genome sequence of strain CCNWXJ40-4.</title>
        <authorList>
            <person name="Gao J."/>
            <person name="Sun J."/>
        </authorList>
    </citation>
    <scope>NUCLEOTIDE SEQUENCE [LARGE SCALE GENOMIC DNA]</scope>
    <source>
        <strain evidence="2 3">CCNWXJ 40-4</strain>
    </source>
</reference>
<dbReference type="InterPro" id="IPR002481">
    <property type="entry name" value="FUR"/>
</dbReference>
<comment type="caution">
    <text evidence="2">The sequence shown here is derived from an EMBL/GenBank/DDBJ whole genome shotgun (WGS) entry which is preliminary data.</text>
</comment>
<gene>
    <name evidence="2" type="ORF">G6N73_19625</name>
</gene>
<feature type="compositionally biased region" description="Basic and acidic residues" evidence="1">
    <location>
        <begin position="99"/>
        <end position="114"/>
    </location>
</feature>
<dbReference type="EMBL" id="JAAKZF010000030">
    <property type="protein sequence ID" value="NGO53345.1"/>
    <property type="molecule type" value="Genomic_DNA"/>
</dbReference>
<keyword evidence="3" id="KW-1185">Reference proteome</keyword>
<organism evidence="2 3">
    <name type="scientific">Allomesorhizobium camelthorni</name>
    <dbReference type="NCBI Taxonomy" id="475069"/>
    <lineage>
        <taxon>Bacteria</taxon>
        <taxon>Pseudomonadati</taxon>
        <taxon>Pseudomonadota</taxon>
        <taxon>Alphaproteobacteria</taxon>
        <taxon>Hyphomicrobiales</taxon>
        <taxon>Phyllobacteriaceae</taxon>
        <taxon>Allomesorhizobium</taxon>
    </lineage>
</organism>
<evidence type="ECO:0000313" key="2">
    <source>
        <dbReference type="EMBL" id="NGO53345.1"/>
    </source>
</evidence>
<feature type="region of interest" description="Disordered" evidence="1">
    <location>
        <begin position="99"/>
        <end position="137"/>
    </location>
</feature>
<dbReference type="Gene3D" id="1.10.10.10">
    <property type="entry name" value="Winged helix-like DNA-binding domain superfamily/Winged helix DNA-binding domain"/>
    <property type="match status" value="1"/>
</dbReference>
<dbReference type="InterPro" id="IPR036390">
    <property type="entry name" value="WH_DNA-bd_sf"/>
</dbReference>